<evidence type="ECO:0000313" key="2">
    <source>
        <dbReference type="EMBL" id="QSQ24611.1"/>
    </source>
</evidence>
<name>A0ABX7P0A5_9BACT</name>
<feature type="signal peptide" evidence="1">
    <location>
        <begin position="1"/>
        <end position="24"/>
    </location>
</feature>
<protein>
    <submittedName>
        <fullName evidence="2">Uncharacterized protein</fullName>
    </submittedName>
</protein>
<organism evidence="2 3">
    <name type="scientific">Pyxidicoccus parkwayensis</name>
    <dbReference type="NCBI Taxonomy" id="2813578"/>
    <lineage>
        <taxon>Bacteria</taxon>
        <taxon>Pseudomonadati</taxon>
        <taxon>Myxococcota</taxon>
        <taxon>Myxococcia</taxon>
        <taxon>Myxococcales</taxon>
        <taxon>Cystobacterineae</taxon>
        <taxon>Myxococcaceae</taxon>
        <taxon>Pyxidicoccus</taxon>
    </lineage>
</organism>
<gene>
    <name evidence="2" type="ORF">JY651_06570</name>
</gene>
<sequence>MTRSLNGLCALALLGFLLAGNAHADVVDDVWRGTNIRLNAARIHVRDSDYATGYWLLPKAANTLDFNVAARSFGIDSDLVLHLHGTRSGNVISWTFDDTLPQPYNLGSAQYATRVRGTLKARARQVRGADDPYCDHAACPHNVELVLESGTRVWVDGYTDVWVHIGWTEEVQFRQFVAYAGVPRPRLASVRITTPLSRCPSSSPTELSGEVTLSSPAPTGGILVDLMSVDASVGVLPVRVPEAQSTARFALRLPANWSGPTVIIGASGGVQKSVKVALGKCVTSLFTFINWRALTANLSPRWVLNGGSVVASVEELKTDVLVTPNSETYSLNEVLGASQVRVVGVQPATGDLYGTAYTQKGPSAFRLRAEQVKSGAEQWLDGWEAVAANAHGTLLVSNPEDTFNLYRVDEVGPAKHPGLAGLYPSRVLFNSRGQVAATVKTDKGMRAVRVYGKDVKWLVDVESEATALNDVGALVGVARDANKVLKPFRWSDEKGFQWLPLPEGYASARATAINDGGWVLGTASSADGKAQTAFLTTPDGKSSVLLDKLMPAELAKAGYRIQEALSLSDDFTVLVRAVDGQGQRVHLVLSP</sequence>
<dbReference type="RefSeq" id="WP_206726173.1">
    <property type="nucleotide sequence ID" value="NZ_CP071090.1"/>
</dbReference>
<reference evidence="2 3" key="1">
    <citation type="submission" date="2021-02" db="EMBL/GenBank/DDBJ databases">
        <title>De Novo genome assembly of isolated myxobacteria.</title>
        <authorList>
            <person name="Stevens D.C."/>
        </authorList>
    </citation>
    <scope>NUCLEOTIDE SEQUENCE [LARGE SCALE GENOMIC DNA]</scope>
    <source>
        <strain evidence="3">SCPEA02</strain>
    </source>
</reference>
<evidence type="ECO:0000256" key="1">
    <source>
        <dbReference type="SAM" id="SignalP"/>
    </source>
</evidence>
<proteinExistence type="predicted"/>
<dbReference type="Proteomes" id="UP000662747">
    <property type="component" value="Chromosome"/>
</dbReference>
<keyword evidence="3" id="KW-1185">Reference proteome</keyword>
<feature type="chain" id="PRO_5045187112" evidence="1">
    <location>
        <begin position="25"/>
        <end position="591"/>
    </location>
</feature>
<evidence type="ECO:0000313" key="3">
    <source>
        <dbReference type="Proteomes" id="UP000662747"/>
    </source>
</evidence>
<dbReference type="EMBL" id="CP071090">
    <property type="protein sequence ID" value="QSQ24611.1"/>
    <property type="molecule type" value="Genomic_DNA"/>
</dbReference>
<accession>A0ABX7P0A5</accession>
<keyword evidence="1" id="KW-0732">Signal</keyword>